<dbReference type="GO" id="GO:0031412">
    <property type="term" value="P:gas vesicle organization"/>
    <property type="evidence" value="ECO:0007669"/>
    <property type="project" value="InterPro"/>
</dbReference>
<comment type="similarity">
    <text evidence="3">Belongs to the gas vesicle GvpF/GvpL family.</text>
</comment>
<protein>
    <recommendedName>
        <fullName evidence="6">Gas vesicle protein GvpL</fullName>
    </recommendedName>
</protein>
<evidence type="ECO:0000256" key="2">
    <source>
        <dbReference type="ARBA" id="ARBA00035108"/>
    </source>
</evidence>
<dbReference type="PANTHER" id="PTHR36852:SF1">
    <property type="entry name" value="PROTEIN GVPL 2"/>
    <property type="match status" value="1"/>
</dbReference>
<comment type="subcellular location">
    <subcellularLocation>
        <location evidence="2">Gas vesicle</location>
    </subcellularLocation>
</comment>
<dbReference type="EMBL" id="PGVE01000028">
    <property type="protein sequence ID" value="PLS07158.1"/>
    <property type="molecule type" value="Genomic_DNA"/>
</dbReference>
<gene>
    <name evidence="4" type="ORF">CVD27_05615</name>
</gene>
<accession>A0A2N5HNS2</accession>
<evidence type="ECO:0000313" key="5">
    <source>
        <dbReference type="Proteomes" id="UP000234950"/>
    </source>
</evidence>
<dbReference type="RefSeq" id="WP_101646899.1">
    <property type="nucleotide sequence ID" value="NZ_PGVE01000028.1"/>
</dbReference>
<keyword evidence="5" id="KW-1185">Reference proteome</keyword>
<comment type="caution">
    <text evidence="4">The sequence shown here is derived from an EMBL/GenBank/DDBJ whole genome shotgun (WGS) entry which is preliminary data.</text>
</comment>
<dbReference type="InterPro" id="IPR009430">
    <property type="entry name" value="GvpL/GvpF"/>
</dbReference>
<evidence type="ECO:0000256" key="1">
    <source>
        <dbReference type="ARBA" id="ARBA00022987"/>
    </source>
</evidence>
<dbReference type="OrthoDB" id="146444at2"/>
<proteinExistence type="inferred from homology"/>
<name>A0A2N5HNS2_9BACI</name>
<evidence type="ECO:0000256" key="3">
    <source>
        <dbReference type="ARBA" id="ARBA00035643"/>
    </source>
</evidence>
<dbReference type="AlphaFoldDB" id="A0A2N5HNS2"/>
<reference evidence="4 5" key="1">
    <citation type="submission" date="2017-11" db="EMBL/GenBank/DDBJ databases">
        <title>Comparitive Functional Genomics of Dry Heat Resistant strains isolated from the Viking Spacecraft.</title>
        <authorList>
            <person name="Seuylemezian A."/>
            <person name="Cooper K."/>
            <person name="Vaishampayan P."/>
        </authorList>
    </citation>
    <scope>NUCLEOTIDE SEQUENCE [LARGE SCALE GENOMIC DNA]</scope>
    <source>
        <strain evidence="4 5">V32-6</strain>
    </source>
</reference>
<evidence type="ECO:0000313" key="4">
    <source>
        <dbReference type="EMBL" id="PLS07158.1"/>
    </source>
</evidence>
<dbReference type="Proteomes" id="UP000234950">
    <property type="component" value="Unassembled WGS sequence"/>
</dbReference>
<keyword evidence="1" id="KW-0304">Gas vesicle</keyword>
<evidence type="ECO:0008006" key="6">
    <source>
        <dbReference type="Google" id="ProtNLM"/>
    </source>
</evidence>
<dbReference type="GO" id="GO:0031411">
    <property type="term" value="C:gas vesicle"/>
    <property type="evidence" value="ECO:0007669"/>
    <property type="project" value="UniProtKB-SubCell"/>
</dbReference>
<dbReference type="Pfam" id="PF06386">
    <property type="entry name" value="GvpL_GvpF"/>
    <property type="match status" value="1"/>
</dbReference>
<organism evidence="4 5">
    <name type="scientific">Neobacillus cucumis</name>
    <dbReference type="NCBI Taxonomy" id="1740721"/>
    <lineage>
        <taxon>Bacteria</taxon>
        <taxon>Bacillati</taxon>
        <taxon>Bacillota</taxon>
        <taxon>Bacilli</taxon>
        <taxon>Bacillales</taxon>
        <taxon>Bacillaceae</taxon>
        <taxon>Neobacillus</taxon>
    </lineage>
</organism>
<sequence length="276" mass="32429">MASTRIVPDYLYLYGVILAEELQDSEVPSIMGIDGELIKIKIHKELAAIITPVNADSFSQQQIDLQLKDPEWLKEKAFHHHEMISVIHKHFTVLPMSFCTVFQNIDNLEVVLHEQYSDLFDKLLSLKGQQEWNVKIYSNKEKTLSHIQFHHPPVVELKEKIPSMPKGKQFIMKKKLEQLIASQVELEQAKWWQEINNELTPYVTAANYRKIWSREVTERTDDMMVNCDFLVEIEAAPRFFHKIQELRLIYEEFGCTFQLTGPWPPYHFSKTVKETL</sequence>
<dbReference type="PANTHER" id="PTHR36852">
    <property type="entry name" value="PROTEIN GVPL 2"/>
    <property type="match status" value="1"/>
</dbReference>